<evidence type="ECO:0000256" key="1">
    <source>
        <dbReference type="SAM" id="MobiDB-lite"/>
    </source>
</evidence>
<dbReference type="RefSeq" id="WP_121484158.1">
    <property type="nucleotide sequence ID" value="NZ_QQXL01000001.1"/>
</dbReference>
<feature type="transmembrane region" description="Helical" evidence="2">
    <location>
        <begin position="357"/>
        <end position="377"/>
    </location>
</feature>
<dbReference type="PANTHER" id="PTHR32063:SF0">
    <property type="entry name" value="SWARMING MOTILITY PROTEIN SWRC"/>
    <property type="match status" value="1"/>
</dbReference>
<keyword evidence="4" id="KW-1185">Reference proteome</keyword>
<dbReference type="SUPFAM" id="SSF82714">
    <property type="entry name" value="Multidrug efflux transporter AcrB TolC docking domain, DN and DC subdomains"/>
    <property type="match status" value="2"/>
</dbReference>
<reference evidence="3 4" key="1">
    <citation type="submission" date="2018-07" db="EMBL/GenBank/DDBJ databases">
        <title>Arthrobacter sp. nov., isolated from raw cow's milk with high bacterial count.</title>
        <authorList>
            <person name="Hahne J."/>
            <person name="Isele D."/>
            <person name="Lipski A."/>
        </authorList>
    </citation>
    <scope>NUCLEOTIDE SEQUENCE [LARGE SCALE GENOMIC DNA]</scope>
    <source>
        <strain evidence="3 4">JZ R-183</strain>
    </source>
</reference>
<feature type="transmembrane region" description="Helical" evidence="2">
    <location>
        <begin position="904"/>
        <end position="923"/>
    </location>
</feature>
<proteinExistence type="predicted"/>
<dbReference type="Gene3D" id="3.30.70.1430">
    <property type="entry name" value="Multidrug efflux transporter AcrB pore domain"/>
    <property type="match status" value="2"/>
</dbReference>
<dbReference type="EMBL" id="QQXL01000001">
    <property type="protein sequence ID" value="RKW71897.1"/>
    <property type="molecule type" value="Genomic_DNA"/>
</dbReference>
<dbReference type="Pfam" id="PF00873">
    <property type="entry name" value="ACR_tran"/>
    <property type="match status" value="2"/>
</dbReference>
<dbReference type="SUPFAM" id="SSF82866">
    <property type="entry name" value="Multidrug efflux transporter AcrB transmembrane domain"/>
    <property type="match status" value="2"/>
</dbReference>
<feature type="region of interest" description="Disordered" evidence="1">
    <location>
        <begin position="1098"/>
        <end position="1157"/>
    </location>
</feature>
<feature type="transmembrane region" description="Helical" evidence="2">
    <location>
        <begin position="428"/>
        <end position="448"/>
    </location>
</feature>
<dbReference type="Gene3D" id="3.30.70.1320">
    <property type="entry name" value="Multidrug efflux transporter AcrB pore domain like"/>
    <property type="match status" value="1"/>
</dbReference>
<sequence>MHLLARLSLRNRALIVLVCVFVCAFGAISMTQLKQELIPSVEFPQITVSASNAGASPEVMDKQVGQPLETAMQGVEGLDSSTATSTTGSTTVNLTFAYGTDLDRARGQVDRAISTVQPSLPDGVQPTSFAGSIADFPVVFYAVSGKDSLAATADTLEADVVPVLQKLEGVRQVEVTGAASQYVRVLPDEDKLTKAGLSPADVQSAIQNAGGAMPLGQLEDGGLTLPIQTNGALGNVKDIEALPLVSKKTGSTELLKDVASVKLADEESTSITRTNGDETLALSITKKLDADTVRVSEEVHKALPALQDQSGATFTLVFDQAPSITDSIHDLTVEGLLGLLFAIIVILIFLMSLRSTLVTAISIPLSLLVTFIGVWAFGFSLNMLTLGALTISIGRVVDDSIVVIENIKRHLAYAGPRGTAILDAVKEVSGAITASTLTTVAVFLPVAFVGGLAGELFRPFSLTVTVALIASLFVSLTIVPVLAYWFLGGTAARQARKAAKKAAKQAAKRGGSATATAAGTAGASAENAALAAGSPAPVSSAGPVSASAAARAEAEQAEEKSWLQRMYVPVLRGTQHHPVITLVASVLILVATFGMSFMLKFNLLGSTGQTSFSATLQMPAGTSLDRTDTAAEKVEKALKDINGVQDIQVTIGSGYTGFAALTGASGADKATFTVTTAKGEDVTAIVDASRAEVKKVNTGGEVEVSATQGGGFSSDITINVKASNPDTLAKADKQVRDTMEGIPDATAVESDLSSTQPQVQVTVDREKAAKAGLSQAQIAGLVNATLNPLPAGKVTFGFSTLDVKVGEGKSLSGLDDLKDLEITTATGPVPLEDFAKISRVDSESSITTQDTDRISTVTITPTETGLGAVSAVVTQRLADLDLPDGATATLGGAATQQADSFQQLGLALLAAIAIVYVIMVATFKSLVQPLILLVSIPFAATGSIGLLIVTGVPLGLASLIGMLMLVGIVVTNAIVLIDLINQYRRPTAQRPAMSLDDAIMMGARRRLRPILMTALATIFAMVPMALGLTGSGGFISQPLAVVVVGGLISSTLLTLILVPVLYHLVEGRREKKRVNGTGPEPDGLDDVSLGLVPADSVGARGSDAATQTGQATQDGGNGAGAQLVSEPWTGTIDVVTGEPRASRGRHAANPPAEGSPA</sequence>
<keyword evidence="2" id="KW-1133">Transmembrane helix</keyword>
<dbReference type="Proteomes" id="UP000273119">
    <property type="component" value="Unassembled WGS sequence"/>
</dbReference>
<protein>
    <submittedName>
        <fullName evidence="3">AcrB/AcrD/AcrF family protein</fullName>
    </submittedName>
</protein>
<dbReference type="GO" id="GO:0042910">
    <property type="term" value="F:xenobiotic transmembrane transporter activity"/>
    <property type="evidence" value="ECO:0007669"/>
    <property type="project" value="TreeGrafter"/>
</dbReference>
<dbReference type="InterPro" id="IPR001036">
    <property type="entry name" value="Acrflvin-R"/>
</dbReference>
<evidence type="ECO:0000313" key="3">
    <source>
        <dbReference type="EMBL" id="RKW71897.1"/>
    </source>
</evidence>
<dbReference type="PRINTS" id="PR00702">
    <property type="entry name" value="ACRIFLAVINRP"/>
</dbReference>
<feature type="transmembrane region" description="Helical" evidence="2">
    <location>
        <begin position="1010"/>
        <end position="1028"/>
    </location>
</feature>
<accession>A0A496PN03</accession>
<dbReference type="PANTHER" id="PTHR32063">
    <property type="match status" value="1"/>
</dbReference>
<dbReference type="Gene3D" id="3.30.70.1440">
    <property type="entry name" value="Multidrug efflux transporter AcrB pore domain"/>
    <property type="match status" value="1"/>
</dbReference>
<comment type="caution">
    <text evidence="3">The sequence shown here is derived from an EMBL/GenBank/DDBJ whole genome shotgun (WGS) entry which is preliminary data.</text>
</comment>
<dbReference type="Gene3D" id="1.20.1640.10">
    <property type="entry name" value="Multidrug efflux transporter AcrB transmembrane domain"/>
    <property type="match status" value="2"/>
</dbReference>
<feature type="transmembrane region" description="Helical" evidence="2">
    <location>
        <begin position="1040"/>
        <end position="1065"/>
    </location>
</feature>
<organism evidence="3 4">
    <name type="scientific">Galactobacter caseinivorans</name>
    <dbReference type="NCBI Taxonomy" id="2676123"/>
    <lineage>
        <taxon>Bacteria</taxon>
        <taxon>Bacillati</taxon>
        <taxon>Actinomycetota</taxon>
        <taxon>Actinomycetes</taxon>
        <taxon>Micrococcales</taxon>
        <taxon>Micrococcaceae</taxon>
        <taxon>Galactobacter</taxon>
    </lineage>
</organism>
<feature type="compositionally biased region" description="Polar residues" evidence="1">
    <location>
        <begin position="1104"/>
        <end position="1114"/>
    </location>
</feature>
<feature type="transmembrane region" description="Helical" evidence="2">
    <location>
        <begin position="383"/>
        <end position="407"/>
    </location>
</feature>
<feature type="transmembrane region" description="Helical" evidence="2">
    <location>
        <begin position="956"/>
        <end position="980"/>
    </location>
</feature>
<dbReference type="SUPFAM" id="SSF82693">
    <property type="entry name" value="Multidrug efflux transporter AcrB pore domain, PN1, PN2, PC1 and PC2 subdomains"/>
    <property type="match status" value="3"/>
</dbReference>
<name>A0A496PN03_9MICC</name>
<feature type="transmembrane region" description="Helical" evidence="2">
    <location>
        <begin position="460"/>
        <end position="487"/>
    </location>
</feature>
<gene>
    <name evidence="3" type="ORF">DWQ67_03440</name>
</gene>
<evidence type="ECO:0000256" key="2">
    <source>
        <dbReference type="SAM" id="Phobius"/>
    </source>
</evidence>
<dbReference type="GO" id="GO:0005886">
    <property type="term" value="C:plasma membrane"/>
    <property type="evidence" value="ECO:0007669"/>
    <property type="project" value="TreeGrafter"/>
</dbReference>
<feature type="transmembrane region" description="Helical" evidence="2">
    <location>
        <begin position="930"/>
        <end position="950"/>
    </location>
</feature>
<keyword evidence="2" id="KW-0812">Transmembrane</keyword>
<evidence type="ECO:0000313" key="4">
    <source>
        <dbReference type="Proteomes" id="UP000273119"/>
    </source>
</evidence>
<keyword evidence="2" id="KW-0472">Membrane</keyword>
<dbReference type="Gene3D" id="3.30.2090.10">
    <property type="entry name" value="Multidrug efflux transporter AcrB TolC docking domain, DN and DC subdomains"/>
    <property type="match status" value="2"/>
</dbReference>
<dbReference type="AlphaFoldDB" id="A0A496PN03"/>
<dbReference type="InterPro" id="IPR027463">
    <property type="entry name" value="AcrB_DN_DC_subdom"/>
</dbReference>
<feature type="transmembrane region" description="Helical" evidence="2">
    <location>
        <begin position="331"/>
        <end position="350"/>
    </location>
</feature>
<feature type="transmembrane region" description="Helical" evidence="2">
    <location>
        <begin position="579"/>
        <end position="599"/>
    </location>
</feature>